<dbReference type="AlphaFoldDB" id="X1C1P4"/>
<accession>X1C1P4</accession>
<reference evidence="1" key="1">
    <citation type="journal article" date="2014" name="Front. Microbiol.">
        <title>High frequency of phylogenetically diverse reductive dehalogenase-homologous genes in deep subseafloor sedimentary metagenomes.</title>
        <authorList>
            <person name="Kawai M."/>
            <person name="Futagami T."/>
            <person name="Toyoda A."/>
            <person name="Takaki Y."/>
            <person name="Nishi S."/>
            <person name="Hori S."/>
            <person name="Arai W."/>
            <person name="Tsubouchi T."/>
            <person name="Morono Y."/>
            <person name="Uchiyama I."/>
            <person name="Ito T."/>
            <person name="Fujiyama A."/>
            <person name="Inagaki F."/>
            <person name="Takami H."/>
        </authorList>
    </citation>
    <scope>NUCLEOTIDE SEQUENCE</scope>
    <source>
        <strain evidence="1">Expedition CK06-06</strain>
    </source>
</reference>
<evidence type="ECO:0000313" key="1">
    <source>
        <dbReference type="EMBL" id="GAG78301.1"/>
    </source>
</evidence>
<proteinExistence type="predicted"/>
<name>X1C1P4_9ZZZZ</name>
<gene>
    <name evidence="1" type="ORF">S01H4_31174</name>
</gene>
<comment type="caution">
    <text evidence="1">The sequence shown here is derived from an EMBL/GenBank/DDBJ whole genome shotgun (WGS) entry which is preliminary data.</text>
</comment>
<protein>
    <recommendedName>
        <fullName evidence="2">DNA-directed DNA polymerase</fullName>
    </recommendedName>
</protein>
<dbReference type="SUPFAM" id="SSF56672">
    <property type="entry name" value="DNA/RNA polymerases"/>
    <property type="match status" value="1"/>
</dbReference>
<feature type="non-terminal residue" evidence="1">
    <location>
        <position position="1"/>
    </location>
</feature>
<dbReference type="EMBL" id="BART01016164">
    <property type="protein sequence ID" value="GAG78301.1"/>
    <property type="molecule type" value="Genomic_DNA"/>
</dbReference>
<organism evidence="1">
    <name type="scientific">marine sediment metagenome</name>
    <dbReference type="NCBI Taxonomy" id="412755"/>
    <lineage>
        <taxon>unclassified sequences</taxon>
        <taxon>metagenomes</taxon>
        <taxon>ecological metagenomes</taxon>
    </lineage>
</organism>
<sequence>GQSYYKLDVNGLYAYCMAGSPHPQKLLKVVKARNPDELFRLMDRWLAIADVVVETDQPYYPYRTKSENYFPIGIFRTQLTTPELRIAMSKGQPVEKPEAQDKED</sequence>
<evidence type="ECO:0008006" key="2">
    <source>
        <dbReference type="Google" id="ProtNLM"/>
    </source>
</evidence>
<dbReference type="InterPro" id="IPR043502">
    <property type="entry name" value="DNA/RNA_pol_sf"/>
</dbReference>